<feature type="region of interest" description="Disordered" evidence="4">
    <location>
        <begin position="226"/>
        <end position="245"/>
    </location>
</feature>
<dbReference type="Proteomes" id="UP001221142">
    <property type="component" value="Unassembled WGS sequence"/>
</dbReference>
<feature type="compositionally biased region" description="Basic residues" evidence="4">
    <location>
        <begin position="449"/>
        <end position="469"/>
    </location>
</feature>
<comment type="caution">
    <text evidence="6">The sequence shown here is derived from an EMBL/GenBank/DDBJ whole genome shotgun (WGS) entry which is preliminary data.</text>
</comment>
<feature type="region of interest" description="Disordered" evidence="4">
    <location>
        <begin position="562"/>
        <end position="584"/>
    </location>
</feature>
<evidence type="ECO:0000256" key="4">
    <source>
        <dbReference type="SAM" id="MobiDB-lite"/>
    </source>
</evidence>
<sequence length="699" mass="76151">MTNNGRSPLRSHTRTLAHDPSVPTLTQTPMPAVTTEMRASVINARPVSPDLSYSRVAVGTTRTSTPPDPSGFPPLAAMYNPIPPLAVMYNDNIPPHVAMYNDVPSPAMRNPNPSTNATSVPEPIHSPLLATPRLTSTVDWGLLSDPHPMSSLRPHVTAPSHVLPVPRERVNDEIDSDTLLPSDSTSTVSRAVQNMSIEELVSIARRHQALAQEALAAASERGRTIPPDENLINFRPASVNPGTPRNSVVSPAVPSGVGPSQQKHKGVDPRNWGAIDYAHNMTERELNAQRAAHDNFNLIHRTGKTEEHSQPPRFFDPMPIDPEPRTRDPFLKPMTDVPVSGQTLDDKIDELQNQLDSLKRTRTMTAEVKPSLTEAQKAVKDSIDRYISTPAPKFRPDPSPAARIVPGSFFDRTLRNASRVDGSPPSSDPSDSSSSDSESSHGSGPGRSHPSRKHRRRSSSKRRRPKKTNKMILKPIPPREYDGRPDAVAFHRFVKEGSNWVEVGCVPADQRVFYLSYHLKGHALQFYNSKEIFRDKLDPESSSWAEVTAGAESAEIIVNVGRDDDNGLGDAKTQSRPDDPSTEIDLNGKCCNGGRALSVSATDIEPSRSKLPDKSAGKHLSAKKRAEYLASGLCFNCGTHGHMSRNCPEINNVASSVSGKPPGLSAHGLRFTIDDDDDGIQDALLESTKVLETLDSGTD</sequence>
<dbReference type="SMART" id="SM00343">
    <property type="entry name" value="ZnF_C2HC"/>
    <property type="match status" value="1"/>
</dbReference>
<reference evidence="6" key="1">
    <citation type="submission" date="2023-03" db="EMBL/GenBank/DDBJ databases">
        <title>Massive genome expansion in bonnet fungi (Mycena s.s.) driven by repeated elements and novel gene families across ecological guilds.</title>
        <authorList>
            <consortium name="Lawrence Berkeley National Laboratory"/>
            <person name="Harder C.B."/>
            <person name="Miyauchi S."/>
            <person name="Viragh M."/>
            <person name="Kuo A."/>
            <person name="Thoen E."/>
            <person name="Andreopoulos B."/>
            <person name="Lu D."/>
            <person name="Skrede I."/>
            <person name="Drula E."/>
            <person name="Henrissat B."/>
            <person name="Morin E."/>
            <person name="Kohler A."/>
            <person name="Barry K."/>
            <person name="LaButti K."/>
            <person name="Morin E."/>
            <person name="Salamov A."/>
            <person name="Lipzen A."/>
            <person name="Mereny Z."/>
            <person name="Hegedus B."/>
            <person name="Baldrian P."/>
            <person name="Stursova M."/>
            <person name="Weitz H."/>
            <person name="Taylor A."/>
            <person name="Grigoriev I.V."/>
            <person name="Nagy L.G."/>
            <person name="Martin F."/>
            <person name="Kauserud H."/>
        </authorList>
    </citation>
    <scope>NUCLEOTIDE SEQUENCE</scope>
    <source>
        <strain evidence="6">9284</strain>
    </source>
</reference>
<evidence type="ECO:0000256" key="2">
    <source>
        <dbReference type="PROSITE-ProRule" id="PRU00047"/>
    </source>
</evidence>
<evidence type="ECO:0000313" key="7">
    <source>
        <dbReference type="Proteomes" id="UP001221142"/>
    </source>
</evidence>
<feature type="region of interest" description="Disordered" evidence="4">
    <location>
        <begin position="416"/>
        <end position="481"/>
    </location>
</feature>
<feature type="region of interest" description="Disordered" evidence="4">
    <location>
        <begin position="303"/>
        <end position="322"/>
    </location>
</feature>
<dbReference type="SUPFAM" id="SSF57756">
    <property type="entry name" value="Retrovirus zinc finger-like domains"/>
    <property type="match status" value="1"/>
</dbReference>
<keyword evidence="3" id="KW-0175">Coiled coil</keyword>
<keyword evidence="7" id="KW-1185">Reference proteome</keyword>
<gene>
    <name evidence="6" type="ORF">FB45DRAFT_878576</name>
</gene>
<feature type="coiled-coil region" evidence="3">
    <location>
        <begin position="341"/>
        <end position="368"/>
    </location>
</feature>
<evidence type="ECO:0000313" key="6">
    <source>
        <dbReference type="EMBL" id="KAJ7606375.1"/>
    </source>
</evidence>
<dbReference type="AlphaFoldDB" id="A0AAD7B0L5"/>
<feature type="domain" description="CCHC-type" evidence="5">
    <location>
        <begin position="634"/>
        <end position="649"/>
    </location>
</feature>
<dbReference type="PROSITE" id="PS50158">
    <property type="entry name" value="ZF_CCHC"/>
    <property type="match status" value="1"/>
</dbReference>
<dbReference type="Pfam" id="PF00098">
    <property type="entry name" value="zf-CCHC"/>
    <property type="match status" value="1"/>
</dbReference>
<name>A0AAD7B0L5_9AGAR</name>
<evidence type="ECO:0000256" key="1">
    <source>
        <dbReference type="ARBA" id="ARBA00022664"/>
    </source>
</evidence>
<dbReference type="GO" id="GO:0006397">
    <property type="term" value="P:mRNA processing"/>
    <property type="evidence" value="ECO:0007669"/>
    <property type="project" value="UniProtKB-KW"/>
</dbReference>
<dbReference type="GO" id="GO:0003676">
    <property type="term" value="F:nucleic acid binding"/>
    <property type="evidence" value="ECO:0007669"/>
    <property type="project" value="InterPro"/>
</dbReference>
<evidence type="ECO:0000256" key="3">
    <source>
        <dbReference type="SAM" id="Coils"/>
    </source>
</evidence>
<proteinExistence type="predicted"/>
<dbReference type="GO" id="GO:0008270">
    <property type="term" value="F:zinc ion binding"/>
    <property type="evidence" value="ECO:0007669"/>
    <property type="project" value="UniProtKB-KW"/>
</dbReference>
<evidence type="ECO:0000259" key="5">
    <source>
        <dbReference type="PROSITE" id="PS50158"/>
    </source>
</evidence>
<keyword evidence="2" id="KW-0862">Zinc</keyword>
<dbReference type="Gene3D" id="4.10.60.10">
    <property type="entry name" value="Zinc finger, CCHC-type"/>
    <property type="match status" value="1"/>
</dbReference>
<keyword evidence="2" id="KW-0479">Metal-binding</keyword>
<accession>A0AAD7B0L5</accession>
<feature type="compositionally biased region" description="Low complexity" evidence="4">
    <location>
        <begin position="421"/>
        <end position="448"/>
    </location>
</feature>
<dbReference type="InterPro" id="IPR036875">
    <property type="entry name" value="Znf_CCHC_sf"/>
</dbReference>
<dbReference type="EMBL" id="JARKIF010000059">
    <property type="protein sequence ID" value="KAJ7606375.1"/>
    <property type="molecule type" value="Genomic_DNA"/>
</dbReference>
<keyword evidence="1" id="KW-0507">mRNA processing</keyword>
<protein>
    <recommendedName>
        <fullName evidence="5">CCHC-type domain-containing protein</fullName>
    </recommendedName>
</protein>
<dbReference type="InterPro" id="IPR001878">
    <property type="entry name" value="Znf_CCHC"/>
</dbReference>
<feature type="region of interest" description="Disordered" evidence="4">
    <location>
        <begin position="1"/>
        <end position="28"/>
    </location>
</feature>
<organism evidence="6 7">
    <name type="scientific">Roridomyces roridus</name>
    <dbReference type="NCBI Taxonomy" id="1738132"/>
    <lineage>
        <taxon>Eukaryota</taxon>
        <taxon>Fungi</taxon>
        <taxon>Dikarya</taxon>
        <taxon>Basidiomycota</taxon>
        <taxon>Agaricomycotina</taxon>
        <taxon>Agaricomycetes</taxon>
        <taxon>Agaricomycetidae</taxon>
        <taxon>Agaricales</taxon>
        <taxon>Marasmiineae</taxon>
        <taxon>Mycenaceae</taxon>
        <taxon>Roridomyces</taxon>
    </lineage>
</organism>
<keyword evidence="2" id="KW-0863">Zinc-finger</keyword>